<dbReference type="PANTHER" id="PTHR34573:SF1">
    <property type="entry name" value="VITAMIN K EPOXIDE REDUCTASE DOMAIN-CONTAINING PROTEIN"/>
    <property type="match status" value="1"/>
</dbReference>
<dbReference type="PANTHER" id="PTHR34573">
    <property type="entry name" value="VKC DOMAIN-CONTAINING PROTEIN"/>
    <property type="match status" value="1"/>
</dbReference>
<organism evidence="1">
    <name type="scientific">uncultured Leptolyngbya sp</name>
    <dbReference type="NCBI Taxonomy" id="332963"/>
    <lineage>
        <taxon>Bacteria</taxon>
        <taxon>Bacillati</taxon>
        <taxon>Cyanobacteriota</taxon>
        <taxon>Cyanophyceae</taxon>
        <taxon>Leptolyngbyales</taxon>
        <taxon>Leptolyngbyaceae</taxon>
        <taxon>Leptolyngbya group</taxon>
        <taxon>Leptolyngbya</taxon>
        <taxon>environmental samples</taxon>
    </lineage>
</organism>
<dbReference type="EMBL" id="CADCTY010000711">
    <property type="protein sequence ID" value="CAA9334413.1"/>
    <property type="molecule type" value="Genomic_DNA"/>
</dbReference>
<dbReference type="AlphaFoldDB" id="A0A6J4LK77"/>
<protein>
    <recommendedName>
        <fullName evidence="2">Thioredoxin domain-containing protein</fullName>
    </recommendedName>
</protein>
<sequence>MKTLHALVLAGALVGTGLALAVGIVRSDAIAPSFFGSKEEMTIAQPTVAPITVAQSESTVAPVGTLPPITTTSSASAIALAKHLKSVGAKMYGAYWCPHCHEQLQLFGQKAVAQLPYIECADDGANSRPDLCETAKIEGYPTWKIKGETYMGTQSLEELATASGYKGSRSF</sequence>
<evidence type="ECO:0000313" key="1">
    <source>
        <dbReference type="EMBL" id="CAA9334413.1"/>
    </source>
</evidence>
<dbReference type="Gene3D" id="3.40.30.10">
    <property type="entry name" value="Glutaredoxin"/>
    <property type="match status" value="1"/>
</dbReference>
<accession>A0A6J4LK77</accession>
<proteinExistence type="predicted"/>
<reference evidence="1" key="1">
    <citation type="submission" date="2020-02" db="EMBL/GenBank/DDBJ databases">
        <authorList>
            <person name="Meier V. D."/>
        </authorList>
    </citation>
    <scope>NUCLEOTIDE SEQUENCE</scope>
    <source>
        <strain evidence="1">AVDCRST_MAG94</strain>
    </source>
</reference>
<dbReference type="SUPFAM" id="SSF52833">
    <property type="entry name" value="Thioredoxin-like"/>
    <property type="match status" value="1"/>
</dbReference>
<evidence type="ECO:0008006" key="2">
    <source>
        <dbReference type="Google" id="ProtNLM"/>
    </source>
</evidence>
<dbReference type="InterPro" id="IPR036249">
    <property type="entry name" value="Thioredoxin-like_sf"/>
</dbReference>
<name>A0A6J4LK77_9CYAN</name>
<gene>
    <name evidence="1" type="ORF">AVDCRST_MAG94-2049</name>
</gene>